<proteinExistence type="predicted"/>
<feature type="domain" description="Anti-bacteriophage protein A/HamA C-terminal" evidence="1">
    <location>
        <begin position="30"/>
        <end position="316"/>
    </location>
</feature>
<reference evidence="2 3" key="1">
    <citation type="submission" date="2019-11" db="EMBL/GenBank/DDBJ databases">
        <title>Whole-genome sequence of a the green, strictly anaerobic photosynthetic bacterium Heliobacillus mobilis DSM 6151.</title>
        <authorList>
            <person name="Kyndt J.A."/>
            <person name="Meyer T.E."/>
        </authorList>
    </citation>
    <scope>NUCLEOTIDE SEQUENCE [LARGE SCALE GENOMIC DNA]</scope>
    <source>
        <strain evidence="2 3">DSM 6151</strain>
    </source>
</reference>
<evidence type="ECO:0000259" key="1">
    <source>
        <dbReference type="Pfam" id="PF08878"/>
    </source>
</evidence>
<name>A0A6I3SP03_HELMO</name>
<dbReference type="Pfam" id="PF08878">
    <property type="entry name" value="HamA"/>
    <property type="match status" value="1"/>
</dbReference>
<evidence type="ECO:0000313" key="2">
    <source>
        <dbReference type="EMBL" id="MTV50629.1"/>
    </source>
</evidence>
<sequence length="330" mass="38317">MRYIGSDILAKDLPKIIKSNFGSFDVYNYENNHSFIHADFNNKVKFLNGLTDYILSENNLLNYAQRTSKIKFEPNKKIFTKLYNNINSFLNSELESLILDEITDELKTILGEEYCLIDKKGNLIVQKDKIGKIGEYIFHVLLTDFFQLDCIIPKFKCITDRNMSVFGIDTLFLNTKENIIYFGESKVCKSIDNGIALINRSLNDYEAQINEEYKVVLSDTDAFKKSKEFIEIFEEHTQVCMTFSDFIESADIKSVGVPIFIAHGRNGETKVPEDYLITMKNRIKRKDFFGLKTKFITISFPIFDKTEFIKVIIKKVVKKLNDYRQKASTL</sequence>
<protein>
    <submittedName>
        <fullName evidence="2">DUF1837 domain-containing protein</fullName>
    </submittedName>
</protein>
<dbReference type="InterPro" id="IPR014976">
    <property type="entry name" value="AbpA_HamA_C"/>
</dbReference>
<dbReference type="AlphaFoldDB" id="A0A6I3SP03"/>
<dbReference type="EMBL" id="WNKU01000030">
    <property type="protein sequence ID" value="MTV50629.1"/>
    <property type="molecule type" value="Genomic_DNA"/>
</dbReference>
<gene>
    <name evidence="2" type="ORF">GJ688_16955</name>
</gene>
<keyword evidence="3" id="KW-1185">Reference proteome</keyword>
<organism evidence="2 3">
    <name type="scientific">Heliobacterium mobile</name>
    <name type="common">Heliobacillus mobilis</name>
    <dbReference type="NCBI Taxonomy" id="28064"/>
    <lineage>
        <taxon>Bacteria</taxon>
        <taxon>Bacillati</taxon>
        <taxon>Bacillota</taxon>
        <taxon>Clostridia</taxon>
        <taxon>Eubacteriales</taxon>
        <taxon>Heliobacteriaceae</taxon>
        <taxon>Heliobacterium</taxon>
    </lineage>
</organism>
<evidence type="ECO:0000313" key="3">
    <source>
        <dbReference type="Proteomes" id="UP000430670"/>
    </source>
</evidence>
<accession>A0A6I3SP03</accession>
<comment type="caution">
    <text evidence="2">The sequence shown here is derived from an EMBL/GenBank/DDBJ whole genome shotgun (WGS) entry which is preliminary data.</text>
</comment>
<dbReference type="Proteomes" id="UP000430670">
    <property type="component" value="Unassembled WGS sequence"/>
</dbReference>